<dbReference type="CDD" id="cd00167">
    <property type="entry name" value="SANT"/>
    <property type="match status" value="1"/>
</dbReference>
<dbReference type="SMART" id="SM00717">
    <property type="entry name" value="SANT"/>
    <property type="match status" value="1"/>
</dbReference>
<dbReference type="SUPFAM" id="SSF52113">
    <property type="entry name" value="BRCT domain"/>
    <property type="match status" value="1"/>
</dbReference>
<feature type="domain" description="Myb-like" evidence="7">
    <location>
        <begin position="521"/>
        <end position="563"/>
    </location>
</feature>
<keyword evidence="12" id="KW-1185">Reference proteome</keyword>
<dbReference type="GO" id="GO:0006355">
    <property type="term" value="P:regulation of DNA-templated transcription"/>
    <property type="evidence" value="ECO:0007669"/>
    <property type="project" value="UniProtKB-ARBA"/>
</dbReference>
<dbReference type="Proteomes" id="UP000253551">
    <property type="component" value="Unassembled WGS sequence"/>
</dbReference>
<dbReference type="OrthoDB" id="118550at2759"/>
<evidence type="ECO:0000256" key="2">
    <source>
        <dbReference type="ARBA" id="ARBA00023125"/>
    </source>
</evidence>
<keyword evidence="1" id="KW-0805">Transcription regulation</keyword>
<dbReference type="Pfam" id="PF16496">
    <property type="entry name" value="SWIRM-assoc_2"/>
    <property type="match status" value="1"/>
</dbReference>
<organism evidence="11 12">
    <name type="scientific">Rhizopus stolonifer</name>
    <name type="common">Rhizopus nigricans</name>
    <dbReference type="NCBI Taxonomy" id="4846"/>
    <lineage>
        <taxon>Eukaryota</taxon>
        <taxon>Fungi</taxon>
        <taxon>Fungi incertae sedis</taxon>
        <taxon>Mucoromycota</taxon>
        <taxon>Mucoromycotina</taxon>
        <taxon>Mucoromycetes</taxon>
        <taxon>Mucorales</taxon>
        <taxon>Mucorineae</taxon>
        <taxon>Rhizopodaceae</taxon>
        <taxon>Rhizopus</taxon>
    </lineage>
</organism>
<dbReference type="GO" id="GO:0003677">
    <property type="term" value="F:DNA binding"/>
    <property type="evidence" value="ECO:0007669"/>
    <property type="project" value="UniProtKB-KW"/>
</dbReference>
<feature type="domain" description="SWIRM" evidence="8">
    <location>
        <begin position="316"/>
        <end position="413"/>
    </location>
</feature>
<evidence type="ECO:0000256" key="4">
    <source>
        <dbReference type="ARBA" id="ARBA00023242"/>
    </source>
</evidence>
<dbReference type="InterPro" id="IPR036388">
    <property type="entry name" value="WH-like_DNA-bd_sf"/>
</dbReference>
<dbReference type="InterPro" id="IPR032450">
    <property type="entry name" value="SMARCC_N"/>
</dbReference>
<feature type="region of interest" description="Disordered" evidence="6">
    <location>
        <begin position="775"/>
        <end position="797"/>
    </location>
</feature>
<dbReference type="STRING" id="4846.A0A367JXM7"/>
<feature type="coiled-coil region" evidence="5">
    <location>
        <begin position="650"/>
        <end position="681"/>
    </location>
</feature>
<sequence>MTTTAKEQPPNIDLNYYEQPSIISYFDAILDDLKNDLASFGCDTAFTAPELAYFTGRFLKFQQEAPMARIPTRFFNVEALAKPSPLYTILQTAYSFQSDKDLSDWQFDAPENKDVYIQLIDVVKQQLVQEGYDETPMIGFDTQVEAHQRQAWSQMVHLLGGQVVDVPNATHIVYNNTDPVFHPAERAYYVQETQYNRSWIHFVGLPESHNQWVEELPPNQVSKPTVSIPYHLRATWLLDSFTYKEWMVPEDYDYPDKPSLKRSATMDSVDNPNKKLKTPEEHEEIKTEPLLPINLSAIPLPEEDPQRYLSIQAHDIIIPSYAGWFDITSVHPIESKSLPEFFNNLNKSKTPTVYKEYRDFMVNTYRMNPVEYLTITACRRNLTGDVCSILRVHSFLEQWGLINYQVDPEAKFSSLSASFDSQFKIVLDKPSEIITTKEEEEEEQVKEEPVTTHYDFNKPTEQQTCSSCENDCADEQYCSTTKSDFYLCRTCFVEGKYPPNQKSGHFVLEKTRQTEEPMEEWTEEEEAMLQEGLNLYDDDWEKIAEHVGTRTHDECVLHYLELPMQDPFQHAELKELGLLQYDTAQHKENPVMAAVAFLASSVKPQVATAAATGHVAEIEKEPEQEDSLLELTTMLTRHKLTHYQQQLTHYEALENMVERQKRLLEKERRQLEHDQTALKRNILNIRLEMTKKSSSATAIANSITPAQLQQLAGHSPSMFLQGMLPQPQPPLPPQHVLQQQQQQQHSPQVLQQLQQQQQQYHLQMQIQLQQQRLQAQRQQQQQQQQQQQGFNNMMSNK</sequence>
<dbReference type="PROSITE" id="PS50934">
    <property type="entry name" value="SWIRM"/>
    <property type="match status" value="1"/>
</dbReference>
<dbReference type="PROSITE" id="PS52032">
    <property type="entry name" value="MARR_BRCT_CHROMO"/>
    <property type="match status" value="1"/>
</dbReference>
<name>A0A367JXM7_RHIST</name>
<feature type="region of interest" description="Disordered" evidence="6">
    <location>
        <begin position="263"/>
        <end position="283"/>
    </location>
</feature>
<keyword evidence="2" id="KW-0238">DNA-binding</keyword>
<dbReference type="InterPro" id="IPR001005">
    <property type="entry name" value="SANT/Myb"/>
</dbReference>
<dbReference type="InterPro" id="IPR036420">
    <property type="entry name" value="BRCT_dom_sf"/>
</dbReference>
<dbReference type="PROSITE" id="PS51293">
    <property type="entry name" value="SANT"/>
    <property type="match status" value="1"/>
</dbReference>
<dbReference type="FunFam" id="1.10.10.10:FF:000020">
    <property type="entry name" value="SWI/SNF complex subunit SMARCC2 isoform c"/>
    <property type="match status" value="1"/>
</dbReference>
<evidence type="ECO:0000313" key="11">
    <source>
        <dbReference type="EMBL" id="RCH94714.1"/>
    </source>
</evidence>
<dbReference type="PANTHER" id="PTHR12802:SF41">
    <property type="entry name" value="BRAHMA ASSOCIATED PROTEIN 155 KDA"/>
    <property type="match status" value="1"/>
</dbReference>
<dbReference type="AlphaFoldDB" id="A0A367JXM7"/>
<dbReference type="InterPro" id="IPR007526">
    <property type="entry name" value="SWIRM"/>
</dbReference>
<evidence type="ECO:0000259" key="10">
    <source>
        <dbReference type="PROSITE" id="PS52032"/>
    </source>
</evidence>
<evidence type="ECO:0000259" key="9">
    <source>
        <dbReference type="PROSITE" id="PS51293"/>
    </source>
</evidence>
<proteinExistence type="predicted"/>
<dbReference type="PROSITE" id="PS50090">
    <property type="entry name" value="MYB_LIKE"/>
    <property type="match status" value="1"/>
</dbReference>
<feature type="compositionally biased region" description="Low complexity" evidence="6">
    <location>
        <begin position="734"/>
        <end position="744"/>
    </location>
</feature>
<gene>
    <name evidence="11" type="primary">SMARCC2</name>
    <name evidence="11" type="ORF">CU098_007022</name>
</gene>
<dbReference type="Pfam" id="PF04433">
    <property type="entry name" value="SWIRM"/>
    <property type="match status" value="1"/>
</dbReference>
<reference evidence="11 12" key="1">
    <citation type="journal article" date="2018" name="G3 (Bethesda)">
        <title>Phylogenetic and Phylogenomic Definition of Rhizopus Species.</title>
        <authorList>
            <person name="Gryganskyi A.P."/>
            <person name="Golan J."/>
            <person name="Dolatabadi S."/>
            <person name="Mondo S."/>
            <person name="Robb S."/>
            <person name="Idnurm A."/>
            <person name="Muszewska A."/>
            <person name="Steczkiewicz K."/>
            <person name="Masonjones S."/>
            <person name="Liao H.L."/>
            <person name="Gajdeczka M.T."/>
            <person name="Anike F."/>
            <person name="Vuek A."/>
            <person name="Anishchenko I.M."/>
            <person name="Voigt K."/>
            <person name="de Hoog G.S."/>
            <person name="Smith M.E."/>
            <person name="Heitman J."/>
            <person name="Vilgalys R."/>
            <person name="Stajich J.E."/>
        </authorList>
    </citation>
    <scope>NUCLEOTIDE SEQUENCE [LARGE SCALE GENOMIC DNA]</scope>
    <source>
        <strain evidence="11 12">LSU 92-RS-03</strain>
    </source>
</reference>
<evidence type="ECO:0000256" key="6">
    <source>
        <dbReference type="SAM" id="MobiDB-lite"/>
    </source>
</evidence>
<keyword evidence="3" id="KW-0804">Transcription</keyword>
<evidence type="ECO:0000259" key="7">
    <source>
        <dbReference type="PROSITE" id="PS50090"/>
    </source>
</evidence>
<evidence type="ECO:0000256" key="5">
    <source>
        <dbReference type="SAM" id="Coils"/>
    </source>
</evidence>
<dbReference type="InterPro" id="IPR017884">
    <property type="entry name" value="SANT_dom"/>
</dbReference>
<dbReference type="EMBL" id="PJQM01002524">
    <property type="protein sequence ID" value="RCH94714.1"/>
    <property type="molecule type" value="Genomic_DNA"/>
</dbReference>
<dbReference type="Gene3D" id="1.10.10.10">
    <property type="entry name" value="Winged helix-like DNA-binding domain superfamily/Winged helix DNA-binding domain"/>
    <property type="match status" value="1"/>
</dbReference>
<dbReference type="FunFam" id="1.10.10.60:FF:000014">
    <property type="entry name" value="SWI/SNF complex subunit SMARCC2 isoform C"/>
    <property type="match status" value="1"/>
</dbReference>
<evidence type="ECO:0000259" key="8">
    <source>
        <dbReference type="PROSITE" id="PS50934"/>
    </source>
</evidence>
<dbReference type="InterPro" id="IPR049898">
    <property type="entry name" value="MARR_BRCT_CHROMO"/>
</dbReference>
<evidence type="ECO:0000313" key="12">
    <source>
        <dbReference type="Proteomes" id="UP000253551"/>
    </source>
</evidence>
<feature type="domain" description="SANT" evidence="9">
    <location>
        <begin position="516"/>
        <end position="567"/>
    </location>
</feature>
<dbReference type="Gene3D" id="1.10.10.60">
    <property type="entry name" value="Homeodomain-like"/>
    <property type="match status" value="1"/>
</dbReference>
<evidence type="ECO:0000256" key="1">
    <source>
        <dbReference type="ARBA" id="ARBA00023015"/>
    </source>
</evidence>
<comment type="caution">
    <text evidence="11">The sequence shown here is derived from an EMBL/GenBank/DDBJ whole genome shotgun (WGS) entry which is preliminary data.</text>
</comment>
<evidence type="ECO:0000256" key="3">
    <source>
        <dbReference type="ARBA" id="ARBA00023163"/>
    </source>
</evidence>
<dbReference type="SUPFAM" id="SSF46689">
    <property type="entry name" value="Homeodomain-like"/>
    <property type="match status" value="2"/>
</dbReference>
<keyword evidence="5" id="KW-0175">Coiled coil</keyword>
<dbReference type="InterPro" id="IPR009057">
    <property type="entry name" value="Homeodomain-like_sf"/>
</dbReference>
<dbReference type="Pfam" id="PF00249">
    <property type="entry name" value="Myb_DNA-binding"/>
    <property type="match status" value="1"/>
</dbReference>
<feature type="compositionally biased region" description="Low complexity" evidence="6">
    <location>
        <begin position="775"/>
        <end position="788"/>
    </location>
</feature>
<feature type="region of interest" description="Disordered" evidence="6">
    <location>
        <begin position="718"/>
        <end position="744"/>
    </location>
</feature>
<accession>A0A367JXM7</accession>
<feature type="domain" description="Chromo" evidence="10">
    <location>
        <begin position="2"/>
        <end position="271"/>
    </location>
</feature>
<protein>
    <submittedName>
        <fullName evidence="11">SWI SNF, matrix associated, actin dependent regulator of chromatin, sub c, member 2</fullName>
    </submittedName>
</protein>
<dbReference type="PANTHER" id="PTHR12802">
    <property type="entry name" value="SWI/SNF COMPLEX-RELATED"/>
    <property type="match status" value="1"/>
</dbReference>
<keyword evidence="4" id="KW-0539">Nucleus</keyword>